<accession>F8AHE5</accession>
<dbReference type="Pfam" id="PF11469">
    <property type="entry name" value="Ribonucleas_3_2"/>
    <property type="match status" value="1"/>
</dbReference>
<dbReference type="SUPFAM" id="SSF69065">
    <property type="entry name" value="RNase III domain-like"/>
    <property type="match status" value="1"/>
</dbReference>
<dbReference type="GO" id="GO:0006396">
    <property type="term" value="P:RNA processing"/>
    <property type="evidence" value="ECO:0007669"/>
    <property type="project" value="InterPro"/>
</dbReference>
<dbReference type="GeneID" id="10837028"/>
<proteinExistence type="predicted"/>
<dbReference type="HOGENOM" id="CLU_1902044_0_0_2"/>
<dbReference type="InterPro" id="IPR021568">
    <property type="entry name" value="Ribonuclease_III_archaeal"/>
</dbReference>
<dbReference type="eggNOG" id="arCOG05836">
    <property type="taxonomic scope" value="Archaea"/>
</dbReference>
<dbReference type="EMBL" id="CP002779">
    <property type="protein sequence ID" value="AEH24142.1"/>
    <property type="molecule type" value="Genomic_DNA"/>
</dbReference>
<keyword evidence="2" id="KW-1185">Reference proteome</keyword>
<evidence type="ECO:0000313" key="1">
    <source>
        <dbReference type="EMBL" id="AEH24142.1"/>
    </source>
</evidence>
<dbReference type="STRING" id="529709.PYCH_04520"/>
<reference evidence="1 2" key="1">
    <citation type="journal article" date="2011" name="J. Bacteriol.">
        <title>Complete genome sequence of the obligate piezophilic hyperthermophilic archaeon Pyrococcus yayanosii CH1.</title>
        <authorList>
            <person name="Jun X."/>
            <person name="Lupeng L."/>
            <person name="Minjuan X."/>
            <person name="Oger P."/>
            <person name="Fengping W."/>
            <person name="Jebbar M."/>
            <person name="Xiang X."/>
        </authorList>
    </citation>
    <scope>NUCLEOTIDE SEQUENCE [LARGE SCALE GENOMIC DNA]</scope>
    <source>
        <strain evidence="2">CH1 / JCM 16557</strain>
    </source>
</reference>
<dbReference type="Proteomes" id="UP000008386">
    <property type="component" value="Chromosome"/>
</dbReference>
<dbReference type="InterPro" id="IPR036389">
    <property type="entry name" value="RNase_III_sf"/>
</dbReference>
<sequence>MELDRGLAKLGDAIVNFLFSLALTEFLGRPTGDRVPNASLAIALDLAGLSKDLKRMDKHGKGDYAEALIAKAWLNGLLNVEEAVRIIRENLTEDVTDFSKKKEAIGRALAPLLKLIAERITFAQA</sequence>
<dbReference type="RefSeq" id="WP_013905199.1">
    <property type="nucleotide sequence ID" value="NC_015680.1"/>
</dbReference>
<protein>
    <submittedName>
        <fullName evidence="1">Uncharacterized protein</fullName>
    </submittedName>
</protein>
<dbReference type="AlphaFoldDB" id="F8AHE5"/>
<name>F8AHE5_PYRYC</name>
<dbReference type="OrthoDB" id="84938at2157"/>
<dbReference type="InterPro" id="IPR038133">
    <property type="entry name" value="Ribo_III_sf_archaeal"/>
</dbReference>
<gene>
    <name evidence="1" type="ordered locus">PYCH_04520</name>
</gene>
<evidence type="ECO:0000313" key="2">
    <source>
        <dbReference type="Proteomes" id="UP000008386"/>
    </source>
</evidence>
<dbReference type="GO" id="GO:0004525">
    <property type="term" value="F:ribonuclease III activity"/>
    <property type="evidence" value="ECO:0007669"/>
    <property type="project" value="InterPro"/>
</dbReference>
<organism evidence="1 2">
    <name type="scientific">Pyrococcus yayanosii (strain CH1 / JCM 16557)</name>
    <dbReference type="NCBI Taxonomy" id="529709"/>
    <lineage>
        <taxon>Archaea</taxon>
        <taxon>Methanobacteriati</taxon>
        <taxon>Methanobacteriota</taxon>
        <taxon>Thermococci</taxon>
        <taxon>Thermococcales</taxon>
        <taxon>Thermococcaceae</taxon>
        <taxon>Pyrococcus</taxon>
    </lineage>
</organism>
<dbReference type="Gene3D" id="1.10.1520.20">
    <property type="entry name" value="Ribonuclease III"/>
    <property type="match status" value="1"/>
</dbReference>
<dbReference type="KEGG" id="pya:PYCH_04520"/>